<feature type="compositionally biased region" description="Low complexity" evidence="3">
    <location>
        <begin position="1"/>
        <end position="11"/>
    </location>
</feature>
<evidence type="ECO:0000259" key="4">
    <source>
        <dbReference type="PROSITE" id="PS50102"/>
    </source>
</evidence>
<reference evidence="5" key="1">
    <citation type="journal article" date="2022" name="bioRxiv">
        <title>Genomics of Preaxostyla Flagellates Illuminates Evolutionary Transitions and the Path Towards Mitochondrial Loss.</title>
        <authorList>
            <person name="Novak L.V.F."/>
            <person name="Treitli S.C."/>
            <person name="Pyrih J."/>
            <person name="Halakuc P."/>
            <person name="Pipaliya S.V."/>
            <person name="Vacek V."/>
            <person name="Brzon O."/>
            <person name="Soukal P."/>
            <person name="Eme L."/>
            <person name="Dacks J.B."/>
            <person name="Karnkowska A."/>
            <person name="Elias M."/>
            <person name="Hampl V."/>
        </authorList>
    </citation>
    <scope>NUCLEOTIDE SEQUENCE</scope>
    <source>
        <strain evidence="5">RCP-MX</strain>
    </source>
</reference>
<evidence type="ECO:0000256" key="3">
    <source>
        <dbReference type="SAM" id="MobiDB-lite"/>
    </source>
</evidence>
<protein>
    <submittedName>
        <fullName evidence="5">RNA-binding protein with multiple splicing 2</fullName>
    </submittedName>
</protein>
<accession>A0ABQ8UIN8</accession>
<evidence type="ECO:0000256" key="2">
    <source>
        <dbReference type="PROSITE-ProRule" id="PRU00176"/>
    </source>
</evidence>
<dbReference type="SUPFAM" id="SSF54928">
    <property type="entry name" value="RNA-binding domain, RBD"/>
    <property type="match status" value="2"/>
</dbReference>
<name>A0ABQ8UIN8_9EUKA</name>
<comment type="caution">
    <text evidence="5">The sequence shown here is derived from an EMBL/GenBank/DDBJ whole genome shotgun (WGS) entry which is preliminary data.</text>
</comment>
<feature type="region of interest" description="Disordered" evidence="3">
    <location>
        <begin position="1"/>
        <end position="23"/>
    </location>
</feature>
<evidence type="ECO:0000256" key="1">
    <source>
        <dbReference type="ARBA" id="ARBA00022884"/>
    </source>
</evidence>
<dbReference type="InterPro" id="IPR000504">
    <property type="entry name" value="RRM_dom"/>
</dbReference>
<sequence length="277" mass="30852">MADLPSPAALPQIPPPASLPPQPVFEEEQKTLFITGLPNDTKQREIHNLMRPFGGYEGSTLKTIRDSIVAFAVFQTHDQASHARDSLQGIKFDTELNMVLRVEFAKKNTKRPRDPVEGERRSDRPRFDDHPRYPEYPPPPQAYPPYGYPPMPYGMPPMGYPQPGMPLPYRAPAPEEPRAPPAPISTLFVGAVPADWTEDTIRDLFSRQAGFRRMAAKLKPGALGIAFVEYETVEDATRAMQTLDGYTTTPGARGIRIEYAQHSMGTPSAKKGFLPPQ</sequence>
<evidence type="ECO:0000313" key="5">
    <source>
        <dbReference type="EMBL" id="KAJ4457577.1"/>
    </source>
</evidence>
<dbReference type="PANTHER" id="PTHR10501">
    <property type="entry name" value="U1 SMALL NUCLEAR RIBONUCLEOPROTEIN A/U2 SMALL NUCLEAR RIBONUCLEOPROTEIN B"/>
    <property type="match status" value="1"/>
</dbReference>
<feature type="region of interest" description="Disordered" evidence="3">
    <location>
        <begin position="107"/>
        <end position="142"/>
    </location>
</feature>
<keyword evidence="1 2" id="KW-0694">RNA-binding</keyword>
<feature type="compositionally biased region" description="Pro residues" evidence="3">
    <location>
        <begin position="12"/>
        <end position="23"/>
    </location>
</feature>
<keyword evidence="6" id="KW-1185">Reference proteome</keyword>
<dbReference type="SMART" id="SM00360">
    <property type="entry name" value="RRM"/>
    <property type="match status" value="2"/>
</dbReference>
<organism evidence="5 6">
    <name type="scientific">Paratrimastix pyriformis</name>
    <dbReference type="NCBI Taxonomy" id="342808"/>
    <lineage>
        <taxon>Eukaryota</taxon>
        <taxon>Metamonada</taxon>
        <taxon>Preaxostyla</taxon>
        <taxon>Paratrimastigidae</taxon>
        <taxon>Paratrimastix</taxon>
    </lineage>
</organism>
<dbReference type="EMBL" id="JAPMOS010000044">
    <property type="protein sequence ID" value="KAJ4457577.1"/>
    <property type="molecule type" value="Genomic_DNA"/>
</dbReference>
<dbReference type="Proteomes" id="UP001141327">
    <property type="component" value="Unassembled WGS sequence"/>
</dbReference>
<proteinExistence type="predicted"/>
<feature type="compositionally biased region" description="Basic and acidic residues" evidence="3">
    <location>
        <begin position="107"/>
        <end position="133"/>
    </location>
</feature>
<dbReference type="InterPro" id="IPR012677">
    <property type="entry name" value="Nucleotide-bd_a/b_plait_sf"/>
</dbReference>
<gene>
    <name evidence="5" type="ORF">PAPYR_6938</name>
</gene>
<evidence type="ECO:0000313" key="6">
    <source>
        <dbReference type="Proteomes" id="UP001141327"/>
    </source>
</evidence>
<dbReference type="Gene3D" id="3.30.70.330">
    <property type="match status" value="2"/>
</dbReference>
<dbReference type="Pfam" id="PF00076">
    <property type="entry name" value="RRM_1"/>
    <property type="match status" value="2"/>
</dbReference>
<feature type="domain" description="RRM" evidence="4">
    <location>
        <begin position="185"/>
        <end position="262"/>
    </location>
</feature>
<dbReference type="PROSITE" id="PS50102">
    <property type="entry name" value="RRM"/>
    <property type="match status" value="2"/>
</dbReference>
<feature type="domain" description="RRM" evidence="4">
    <location>
        <begin position="30"/>
        <end position="107"/>
    </location>
</feature>
<dbReference type="InterPro" id="IPR035979">
    <property type="entry name" value="RBD_domain_sf"/>
</dbReference>